<dbReference type="PROSITE" id="PS51219">
    <property type="entry name" value="DPCK"/>
    <property type="match status" value="1"/>
</dbReference>
<evidence type="ECO:0000256" key="2">
    <source>
        <dbReference type="ARBA" id="ARBA00022741"/>
    </source>
</evidence>
<comment type="subcellular location">
    <subcellularLocation>
        <location evidence="5">Cytoplasm</location>
    </subcellularLocation>
</comment>
<keyword evidence="8" id="KW-1185">Reference proteome</keyword>
<dbReference type="OrthoDB" id="9812943at2"/>
<dbReference type="GO" id="GO:0005524">
    <property type="term" value="F:ATP binding"/>
    <property type="evidence" value="ECO:0007669"/>
    <property type="project" value="UniProtKB-UniRule"/>
</dbReference>
<dbReference type="GO" id="GO:0005737">
    <property type="term" value="C:cytoplasm"/>
    <property type="evidence" value="ECO:0007669"/>
    <property type="project" value="UniProtKB-SubCell"/>
</dbReference>
<keyword evidence="5 7" id="KW-0418">Kinase</keyword>
<dbReference type="Pfam" id="PF01121">
    <property type="entry name" value="CoaE"/>
    <property type="match status" value="1"/>
</dbReference>
<dbReference type="AlphaFoldDB" id="N4W9X6"/>
<dbReference type="NCBIfam" id="TIGR00152">
    <property type="entry name" value="dephospho-CoA kinase"/>
    <property type="match status" value="1"/>
</dbReference>
<dbReference type="Gene3D" id="3.40.50.300">
    <property type="entry name" value="P-loop containing nucleotide triphosphate hydrolases"/>
    <property type="match status" value="1"/>
</dbReference>
<evidence type="ECO:0000256" key="1">
    <source>
        <dbReference type="ARBA" id="ARBA00009018"/>
    </source>
</evidence>
<dbReference type="UniPathway" id="UPA00241">
    <property type="reaction ID" value="UER00356"/>
</dbReference>
<comment type="pathway">
    <text evidence="5">Cofactor biosynthesis; coenzyme A biosynthesis; CoA from (R)-pantothenate: step 5/5.</text>
</comment>
<dbReference type="PANTHER" id="PTHR10695:SF46">
    <property type="entry name" value="BIFUNCTIONAL COENZYME A SYNTHASE-RELATED"/>
    <property type="match status" value="1"/>
</dbReference>
<dbReference type="PATRIC" id="fig|1308866.3.peg.1554"/>
<evidence type="ECO:0000256" key="6">
    <source>
        <dbReference type="NCBIfam" id="TIGR00152"/>
    </source>
</evidence>
<dbReference type="EC" id="2.7.1.24" evidence="5 6"/>
<evidence type="ECO:0000313" key="7">
    <source>
        <dbReference type="EMBL" id="ENH97063.1"/>
    </source>
</evidence>
<dbReference type="EMBL" id="APML01000024">
    <property type="protein sequence ID" value="ENH97063.1"/>
    <property type="molecule type" value="Genomic_DNA"/>
</dbReference>
<dbReference type="RefSeq" id="WP_003467621.1">
    <property type="nucleotide sequence ID" value="NZ_APML01000024.1"/>
</dbReference>
<keyword evidence="5 7" id="KW-0808">Transferase</keyword>
<dbReference type="GO" id="GO:0015937">
    <property type="term" value="P:coenzyme A biosynthetic process"/>
    <property type="evidence" value="ECO:0007669"/>
    <property type="project" value="UniProtKB-UniRule"/>
</dbReference>
<dbReference type="InterPro" id="IPR027417">
    <property type="entry name" value="P-loop_NTPase"/>
</dbReference>
<accession>N4W9X6</accession>
<comment type="function">
    <text evidence="5">Catalyzes the phosphorylation of the 3'-hydroxyl group of dephosphocoenzyme A to form coenzyme A.</text>
</comment>
<evidence type="ECO:0000313" key="8">
    <source>
        <dbReference type="Proteomes" id="UP000012283"/>
    </source>
</evidence>
<feature type="binding site" evidence="5">
    <location>
        <begin position="10"/>
        <end position="15"/>
    </location>
    <ligand>
        <name>ATP</name>
        <dbReference type="ChEBI" id="CHEBI:30616"/>
    </ligand>
</feature>
<dbReference type="FunFam" id="3.40.50.300:FF:000485">
    <property type="entry name" value="Dephospho-CoA kinase CAB5"/>
    <property type="match status" value="1"/>
</dbReference>
<dbReference type="Proteomes" id="UP000012283">
    <property type="component" value="Unassembled WGS sequence"/>
</dbReference>
<keyword evidence="2 5" id="KW-0547">Nucleotide-binding</keyword>
<reference evidence="7 8" key="1">
    <citation type="submission" date="2013-03" db="EMBL/GenBank/DDBJ databases">
        <title>Draft genome sequence of Gracibacillus halophilus YIM-C55.5, a moderately halophilic and thermophilic organism from the Xiaochaidamu salt lake.</title>
        <authorList>
            <person name="Sugumar T."/>
            <person name="Polireddy D.R."/>
            <person name="Antony A."/>
            <person name="Madhava Y.R."/>
            <person name="Sivakumar N."/>
        </authorList>
    </citation>
    <scope>NUCLEOTIDE SEQUENCE [LARGE SCALE GENOMIC DNA]</scope>
    <source>
        <strain evidence="7 8">YIM-C55.5</strain>
    </source>
</reference>
<keyword evidence="4 5" id="KW-0173">Coenzyme A biosynthesis</keyword>
<dbReference type="InterPro" id="IPR001977">
    <property type="entry name" value="Depp_CoAkinase"/>
</dbReference>
<organism evidence="7 8">
    <name type="scientific">Gracilibacillus halophilus YIM-C55.5</name>
    <dbReference type="NCBI Taxonomy" id="1308866"/>
    <lineage>
        <taxon>Bacteria</taxon>
        <taxon>Bacillati</taxon>
        <taxon>Bacillota</taxon>
        <taxon>Bacilli</taxon>
        <taxon>Bacillales</taxon>
        <taxon>Bacillaceae</taxon>
        <taxon>Gracilibacillus</taxon>
    </lineage>
</organism>
<dbReference type="GO" id="GO:0004140">
    <property type="term" value="F:dephospho-CoA kinase activity"/>
    <property type="evidence" value="ECO:0007669"/>
    <property type="project" value="UniProtKB-UniRule"/>
</dbReference>
<evidence type="ECO:0000256" key="5">
    <source>
        <dbReference type="HAMAP-Rule" id="MF_00376"/>
    </source>
</evidence>
<dbReference type="CDD" id="cd02022">
    <property type="entry name" value="DPCK"/>
    <property type="match status" value="1"/>
</dbReference>
<evidence type="ECO:0000256" key="4">
    <source>
        <dbReference type="ARBA" id="ARBA00022993"/>
    </source>
</evidence>
<keyword evidence="3 5" id="KW-0067">ATP-binding</keyword>
<proteinExistence type="inferred from homology"/>
<name>N4W9X6_9BACI</name>
<evidence type="ECO:0000256" key="3">
    <source>
        <dbReference type="ARBA" id="ARBA00022840"/>
    </source>
</evidence>
<dbReference type="SUPFAM" id="SSF52540">
    <property type="entry name" value="P-loop containing nucleoside triphosphate hydrolases"/>
    <property type="match status" value="1"/>
</dbReference>
<sequence>MIIGLTGNIASGKSTVSEMCQKWHIPVIDADKIAHQIVEPQELAYQPIIDAFGEDIVKQDGWIDRKKLGRIVFGNDQARQTLNQITHPAIRKKMQEQKQQLLDQGHRAIVLDIPLLFENQLTYMVDRTLVVYTERSIQLQRLMARNQFTKEEAEKRMNAQMDQEKKKERADAVVDNSGTIGETEKQLVEILRQWGVTI</sequence>
<comment type="similarity">
    <text evidence="1 5">Belongs to the CoaE family.</text>
</comment>
<dbReference type="HAMAP" id="MF_00376">
    <property type="entry name" value="Dephospho_CoA_kinase"/>
    <property type="match status" value="1"/>
</dbReference>
<keyword evidence="5" id="KW-0963">Cytoplasm</keyword>
<dbReference type="STRING" id="1308866.J416_07702"/>
<dbReference type="PANTHER" id="PTHR10695">
    <property type="entry name" value="DEPHOSPHO-COA KINASE-RELATED"/>
    <property type="match status" value="1"/>
</dbReference>
<gene>
    <name evidence="5 7" type="primary">coaE</name>
    <name evidence="7" type="ORF">J416_07702</name>
</gene>
<dbReference type="eggNOG" id="COG0237">
    <property type="taxonomic scope" value="Bacteria"/>
</dbReference>
<comment type="caution">
    <text evidence="7">The sequence shown here is derived from an EMBL/GenBank/DDBJ whole genome shotgun (WGS) entry which is preliminary data.</text>
</comment>
<protein>
    <recommendedName>
        <fullName evidence="5 6">Dephospho-CoA kinase</fullName>
        <ecNumber evidence="5 6">2.7.1.24</ecNumber>
    </recommendedName>
    <alternativeName>
        <fullName evidence="5">Dephosphocoenzyme A kinase</fullName>
    </alternativeName>
</protein>
<comment type="catalytic activity">
    <reaction evidence="5">
        <text>3'-dephospho-CoA + ATP = ADP + CoA + H(+)</text>
        <dbReference type="Rhea" id="RHEA:18245"/>
        <dbReference type="ChEBI" id="CHEBI:15378"/>
        <dbReference type="ChEBI" id="CHEBI:30616"/>
        <dbReference type="ChEBI" id="CHEBI:57287"/>
        <dbReference type="ChEBI" id="CHEBI:57328"/>
        <dbReference type="ChEBI" id="CHEBI:456216"/>
        <dbReference type="EC" id="2.7.1.24"/>
    </reaction>
</comment>